<accession>A0ABN9T8X6</accession>
<evidence type="ECO:0000313" key="2">
    <source>
        <dbReference type="Proteomes" id="UP001189429"/>
    </source>
</evidence>
<name>A0ABN9T8X6_9DINO</name>
<protein>
    <recommendedName>
        <fullName evidence="3">Endonuclease/exonuclease/phosphatase domain-containing protein</fullName>
    </recommendedName>
</protein>
<dbReference type="InterPro" id="IPR036691">
    <property type="entry name" value="Endo/exonu/phosph_ase_sf"/>
</dbReference>
<organism evidence="1 2">
    <name type="scientific">Prorocentrum cordatum</name>
    <dbReference type="NCBI Taxonomy" id="2364126"/>
    <lineage>
        <taxon>Eukaryota</taxon>
        <taxon>Sar</taxon>
        <taxon>Alveolata</taxon>
        <taxon>Dinophyceae</taxon>
        <taxon>Prorocentrales</taxon>
        <taxon>Prorocentraceae</taxon>
        <taxon>Prorocentrum</taxon>
    </lineage>
</organism>
<keyword evidence="2" id="KW-1185">Reference proteome</keyword>
<dbReference type="Gene3D" id="3.60.10.10">
    <property type="entry name" value="Endonuclease/exonuclease/phosphatase"/>
    <property type="match status" value="1"/>
</dbReference>
<dbReference type="SUPFAM" id="SSF56219">
    <property type="entry name" value="DNase I-like"/>
    <property type="match status" value="1"/>
</dbReference>
<dbReference type="EMBL" id="CAUYUJ010014468">
    <property type="protein sequence ID" value="CAK0841599.1"/>
    <property type="molecule type" value="Genomic_DNA"/>
</dbReference>
<evidence type="ECO:0008006" key="3">
    <source>
        <dbReference type="Google" id="ProtNLM"/>
    </source>
</evidence>
<feature type="non-terminal residue" evidence="1">
    <location>
        <position position="334"/>
    </location>
</feature>
<dbReference type="Proteomes" id="UP001189429">
    <property type="component" value="Unassembled WGS sequence"/>
</dbReference>
<sequence>MSAMAATADGVHPFAPTTDQLLEALRRRVPEASAQLDAVAFAAQGPAQPPQPPPKPHLEREREAQRLAVATRKADEALARALGHEQECEHWLERARHAVQQCAQEAADARLAHEQQLEEDLKRIKQQDARPAQDPAATTPSKLNLSAVLAADGGSLDQLFELEDGDAFNYSELELSPEDVDNWKQEFMDFKARMSIKKRRVGEGAAAATGRELLTITLYLAPGEKLGDINQTKLLNVGAFLELVPLPFVITADWNIPPADLRNSKWPELLGGTVRAPTNTTWTCGRPPFQILDYCLVSHSASDWVESVKAYEAGADHKAIVATFDIDATDPQIR</sequence>
<gene>
    <name evidence="1" type="ORF">PCOR1329_LOCUS36762</name>
</gene>
<evidence type="ECO:0000313" key="1">
    <source>
        <dbReference type="EMBL" id="CAK0841599.1"/>
    </source>
</evidence>
<comment type="caution">
    <text evidence="1">The sequence shown here is derived from an EMBL/GenBank/DDBJ whole genome shotgun (WGS) entry which is preliminary data.</text>
</comment>
<proteinExistence type="predicted"/>
<reference evidence="1" key="1">
    <citation type="submission" date="2023-10" db="EMBL/GenBank/DDBJ databases">
        <authorList>
            <person name="Chen Y."/>
            <person name="Shah S."/>
            <person name="Dougan E. K."/>
            <person name="Thang M."/>
            <person name="Chan C."/>
        </authorList>
    </citation>
    <scope>NUCLEOTIDE SEQUENCE [LARGE SCALE GENOMIC DNA]</scope>
</reference>